<name>A0A9Q0H9P4_9MAGN</name>
<evidence type="ECO:0000313" key="2">
    <source>
        <dbReference type="EMBL" id="KAJ4961845.1"/>
    </source>
</evidence>
<evidence type="ECO:0000256" key="1">
    <source>
        <dbReference type="SAM" id="MobiDB-lite"/>
    </source>
</evidence>
<dbReference type="Proteomes" id="UP001141806">
    <property type="component" value="Unassembled WGS sequence"/>
</dbReference>
<proteinExistence type="predicted"/>
<protein>
    <submittedName>
        <fullName evidence="2">Uncharacterized protein</fullName>
    </submittedName>
</protein>
<gene>
    <name evidence="2" type="ORF">NE237_021755</name>
</gene>
<reference evidence="2" key="1">
    <citation type="journal article" date="2023" name="Plant J.">
        <title>The genome of the king protea, Protea cynaroides.</title>
        <authorList>
            <person name="Chang J."/>
            <person name="Duong T.A."/>
            <person name="Schoeman C."/>
            <person name="Ma X."/>
            <person name="Roodt D."/>
            <person name="Barker N."/>
            <person name="Li Z."/>
            <person name="Van de Peer Y."/>
            <person name="Mizrachi E."/>
        </authorList>
    </citation>
    <scope>NUCLEOTIDE SEQUENCE</scope>
    <source>
        <tissue evidence="2">Young leaves</tissue>
    </source>
</reference>
<organism evidence="2 3">
    <name type="scientific">Protea cynaroides</name>
    <dbReference type="NCBI Taxonomy" id="273540"/>
    <lineage>
        <taxon>Eukaryota</taxon>
        <taxon>Viridiplantae</taxon>
        <taxon>Streptophyta</taxon>
        <taxon>Embryophyta</taxon>
        <taxon>Tracheophyta</taxon>
        <taxon>Spermatophyta</taxon>
        <taxon>Magnoliopsida</taxon>
        <taxon>Proteales</taxon>
        <taxon>Proteaceae</taxon>
        <taxon>Protea</taxon>
    </lineage>
</organism>
<sequence>MEEKIEGIYKQGEYPNSTESKPQERLSKPQEMDAQAFFPGTRPQKRPKTQKRKDHTKNGHWCSRSQGRPKLFICFRKCDCNESAPALVDGPFHDWDIRIENSVI</sequence>
<comment type="caution">
    <text evidence="2">The sequence shown here is derived from an EMBL/GenBank/DDBJ whole genome shotgun (WGS) entry which is preliminary data.</text>
</comment>
<dbReference type="EMBL" id="JAMYWD010000009">
    <property type="protein sequence ID" value="KAJ4961845.1"/>
    <property type="molecule type" value="Genomic_DNA"/>
</dbReference>
<feature type="region of interest" description="Disordered" evidence="1">
    <location>
        <begin position="1"/>
        <end position="65"/>
    </location>
</feature>
<feature type="compositionally biased region" description="Basic residues" evidence="1">
    <location>
        <begin position="43"/>
        <end position="55"/>
    </location>
</feature>
<evidence type="ECO:0000313" key="3">
    <source>
        <dbReference type="Proteomes" id="UP001141806"/>
    </source>
</evidence>
<accession>A0A9Q0H9P4</accession>
<keyword evidence="3" id="KW-1185">Reference proteome</keyword>
<dbReference type="AlphaFoldDB" id="A0A9Q0H9P4"/>
<feature type="compositionally biased region" description="Basic and acidic residues" evidence="1">
    <location>
        <begin position="21"/>
        <end position="31"/>
    </location>
</feature>